<protein>
    <submittedName>
        <fullName evidence="2">Uncharacterized protein</fullName>
    </submittedName>
</protein>
<keyword evidence="3" id="KW-1185">Reference proteome</keyword>
<organism evidence="2 3">
    <name type="scientific">Gossypium harknessii</name>
    <dbReference type="NCBI Taxonomy" id="34285"/>
    <lineage>
        <taxon>Eukaryota</taxon>
        <taxon>Viridiplantae</taxon>
        <taxon>Streptophyta</taxon>
        <taxon>Embryophyta</taxon>
        <taxon>Tracheophyta</taxon>
        <taxon>Spermatophyta</taxon>
        <taxon>Magnoliopsida</taxon>
        <taxon>eudicotyledons</taxon>
        <taxon>Gunneridae</taxon>
        <taxon>Pentapetalae</taxon>
        <taxon>rosids</taxon>
        <taxon>malvids</taxon>
        <taxon>Malvales</taxon>
        <taxon>Malvaceae</taxon>
        <taxon>Malvoideae</taxon>
        <taxon>Gossypium</taxon>
    </lineage>
</organism>
<dbReference type="AlphaFoldDB" id="A0A7J9IB11"/>
<reference evidence="2 3" key="1">
    <citation type="journal article" date="2019" name="Genome Biol. Evol.">
        <title>Insights into the evolution of the New World diploid cottons (Gossypium, subgenus Houzingenia) based on genome sequencing.</title>
        <authorList>
            <person name="Grover C.E."/>
            <person name="Arick M.A. 2nd"/>
            <person name="Thrash A."/>
            <person name="Conover J.L."/>
            <person name="Sanders W.S."/>
            <person name="Peterson D.G."/>
            <person name="Frelichowski J.E."/>
            <person name="Scheffler J.A."/>
            <person name="Scheffler B.E."/>
            <person name="Wendel J.F."/>
        </authorList>
    </citation>
    <scope>NUCLEOTIDE SEQUENCE [LARGE SCALE GENOMIC DNA]</scope>
    <source>
        <strain evidence="2">0</strain>
        <tissue evidence="2">Leaf</tissue>
    </source>
</reference>
<name>A0A7J9IB11_9ROSI</name>
<keyword evidence="1" id="KW-0812">Transmembrane</keyword>
<evidence type="ECO:0000313" key="3">
    <source>
        <dbReference type="Proteomes" id="UP000593560"/>
    </source>
</evidence>
<comment type="caution">
    <text evidence="2">The sequence shown here is derived from an EMBL/GenBank/DDBJ whole genome shotgun (WGS) entry which is preliminary data.</text>
</comment>
<dbReference type="EMBL" id="JABFAD010328847">
    <property type="protein sequence ID" value="MBA0819277.1"/>
    <property type="molecule type" value="Genomic_DNA"/>
</dbReference>
<keyword evidence="1" id="KW-1133">Transmembrane helix</keyword>
<evidence type="ECO:0000313" key="2">
    <source>
        <dbReference type="EMBL" id="MBA0819277.1"/>
    </source>
</evidence>
<evidence type="ECO:0000256" key="1">
    <source>
        <dbReference type="SAM" id="Phobius"/>
    </source>
</evidence>
<accession>A0A7J9IB11</accession>
<keyword evidence="1" id="KW-0472">Membrane</keyword>
<gene>
    <name evidence="2" type="ORF">Gohar_027900</name>
</gene>
<proteinExistence type="predicted"/>
<sequence>MGPHSQGQFNLLIWEPYATIFWVQFRIIFRRFDRDRLVTRHILRARE</sequence>
<feature type="transmembrane region" description="Helical" evidence="1">
    <location>
        <begin position="12"/>
        <end position="29"/>
    </location>
</feature>
<dbReference type="Proteomes" id="UP000593560">
    <property type="component" value="Unassembled WGS sequence"/>
</dbReference>